<dbReference type="PANTHER" id="PTHR36842:SF1">
    <property type="entry name" value="PROTEIN TOLB"/>
    <property type="match status" value="1"/>
</dbReference>
<dbReference type="Gene3D" id="2.120.10.30">
    <property type="entry name" value="TolB, C-terminal domain"/>
    <property type="match status" value="1"/>
</dbReference>
<dbReference type="OrthoDB" id="9802240at2"/>
<dbReference type="AlphaFoldDB" id="A0A432XL21"/>
<evidence type="ECO:0000259" key="8">
    <source>
        <dbReference type="Pfam" id="PF04052"/>
    </source>
</evidence>
<dbReference type="EMBL" id="PIPU01000001">
    <property type="protein sequence ID" value="RUO49400.1"/>
    <property type="molecule type" value="Genomic_DNA"/>
</dbReference>
<comment type="function">
    <text evidence="7">Part of the Tol-Pal system, which plays a role in outer membrane invagination during cell division and is important for maintaining outer membrane integrity.</text>
</comment>
<evidence type="ECO:0000313" key="10">
    <source>
        <dbReference type="Proteomes" id="UP000286985"/>
    </source>
</evidence>
<name>A0A432XL21_9GAMM</name>
<keyword evidence="5 7" id="KW-0574">Periplasm</keyword>
<dbReference type="GO" id="GO:0051301">
    <property type="term" value="P:cell division"/>
    <property type="evidence" value="ECO:0007669"/>
    <property type="project" value="UniProtKB-UniRule"/>
</dbReference>
<protein>
    <recommendedName>
        <fullName evidence="7">Tol-Pal system protein TolB</fullName>
    </recommendedName>
</protein>
<dbReference type="Pfam" id="PF04052">
    <property type="entry name" value="TolB_N"/>
    <property type="match status" value="1"/>
</dbReference>
<evidence type="ECO:0000313" key="9">
    <source>
        <dbReference type="EMBL" id="RUO49400.1"/>
    </source>
</evidence>
<dbReference type="Proteomes" id="UP000286985">
    <property type="component" value="Unassembled WGS sequence"/>
</dbReference>
<evidence type="ECO:0000256" key="6">
    <source>
        <dbReference type="ARBA" id="ARBA00023306"/>
    </source>
</evidence>
<evidence type="ECO:0000256" key="4">
    <source>
        <dbReference type="ARBA" id="ARBA00022729"/>
    </source>
</evidence>
<dbReference type="Gene3D" id="3.40.50.10070">
    <property type="entry name" value="TolB, N-terminal domain"/>
    <property type="match status" value="1"/>
</dbReference>
<dbReference type="GO" id="GO:0017038">
    <property type="term" value="P:protein import"/>
    <property type="evidence" value="ECO:0007669"/>
    <property type="project" value="InterPro"/>
</dbReference>
<gene>
    <name evidence="7 9" type="primary">tolB</name>
    <name evidence="9" type="ORF">CWE24_02545</name>
</gene>
<reference evidence="10" key="1">
    <citation type="journal article" date="2018" name="Front. Microbiol.">
        <title>Genome-Based Analysis Reveals the Taxonomy and Diversity of the Family Idiomarinaceae.</title>
        <authorList>
            <person name="Liu Y."/>
            <person name="Lai Q."/>
            <person name="Shao Z."/>
        </authorList>
    </citation>
    <scope>NUCLEOTIDE SEQUENCE [LARGE SCALE GENOMIC DNA]</scope>
    <source>
        <strain evidence="10">908033</strain>
    </source>
</reference>
<evidence type="ECO:0000256" key="3">
    <source>
        <dbReference type="ARBA" id="ARBA00022618"/>
    </source>
</evidence>
<feature type="domain" description="TolB N-terminal" evidence="8">
    <location>
        <begin position="30"/>
        <end position="132"/>
    </location>
</feature>
<evidence type="ECO:0000256" key="5">
    <source>
        <dbReference type="ARBA" id="ARBA00022764"/>
    </source>
</evidence>
<dbReference type="InterPro" id="IPR011042">
    <property type="entry name" value="6-blade_b-propeller_TolB-like"/>
</dbReference>
<dbReference type="SUPFAM" id="SSF52964">
    <property type="entry name" value="TolB, N-terminal domain"/>
    <property type="match status" value="1"/>
</dbReference>
<dbReference type="SUPFAM" id="SSF69304">
    <property type="entry name" value="Tricorn protease N-terminal domain"/>
    <property type="match status" value="1"/>
</dbReference>
<dbReference type="InterPro" id="IPR007195">
    <property type="entry name" value="TolB_N"/>
</dbReference>
<dbReference type="InterPro" id="IPR011659">
    <property type="entry name" value="WD40"/>
</dbReference>
<keyword evidence="3 7" id="KW-0132">Cell division</keyword>
<evidence type="ECO:0000256" key="1">
    <source>
        <dbReference type="ARBA" id="ARBA00004418"/>
    </source>
</evidence>
<dbReference type="Pfam" id="PF07676">
    <property type="entry name" value="PD40"/>
    <property type="match status" value="5"/>
</dbReference>
<accession>A0A432XL21</accession>
<dbReference type="GO" id="GO:0042597">
    <property type="term" value="C:periplasmic space"/>
    <property type="evidence" value="ECO:0007669"/>
    <property type="project" value="UniProtKB-SubCell"/>
</dbReference>
<dbReference type="HAMAP" id="MF_00671">
    <property type="entry name" value="TolB"/>
    <property type="match status" value="1"/>
</dbReference>
<dbReference type="PANTHER" id="PTHR36842">
    <property type="entry name" value="PROTEIN TOLB HOMOLOG"/>
    <property type="match status" value="1"/>
</dbReference>
<dbReference type="STRING" id="519452.SAMN04488139_0644"/>
<organism evidence="9 10">
    <name type="scientific">Pseudidiomarina donghaiensis</name>
    <dbReference type="NCBI Taxonomy" id="519452"/>
    <lineage>
        <taxon>Bacteria</taxon>
        <taxon>Pseudomonadati</taxon>
        <taxon>Pseudomonadota</taxon>
        <taxon>Gammaproteobacteria</taxon>
        <taxon>Alteromonadales</taxon>
        <taxon>Idiomarinaceae</taxon>
        <taxon>Pseudidiomarina</taxon>
    </lineage>
</organism>
<dbReference type="InterPro" id="IPR014167">
    <property type="entry name" value="Tol-Pal_TolB"/>
</dbReference>
<comment type="similarity">
    <text evidence="2 7">Belongs to the TolB family.</text>
</comment>
<dbReference type="NCBIfam" id="TIGR02800">
    <property type="entry name" value="propeller_TolB"/>
    <property type="match status" value="1"/>
</dbReference>
<comment type="subcellular location">
    <subcellularLocation>
        <location evidence="1 7">Periplasm</location>
    </subcellularLocation>
</comment>
<comment type="subunit">
    <text evidence="7">The Tol-Pal system is composed of five core proteins: the inner membrane proteins TolA, TolQ and TolR, the periplasmic protein TolB and the outer membrane protein Pal. They form a network linking the inner and outer membranes and the peptidoglycan layer.</text>
</comment>
<comment type="caution">
    <text evidence="9">The sequence shown here is derived from an EMBL/GenBank/DDBJ whole genome shotgun (WGS) entry which is preliminary data.</text>
</comment>
<keyword evidence="6 7" id="KW-0131">Cell cycle</keyword>
<evidence type="ECO:0000256" key="7">
    <source>
        <dbReference type="HAMAP-Rule" id="MF_00671"/>
    </source>
</evidence>
<sequence length="455" mass="50267">MTKPMTKLKVFFITVCALVVGLTGVAQAKLEIVITEGINTARPIAVVPFEWKGSGPKPDGLTEVVAADLMRSGKFNPIPLTAMPQRPSSSSQVDYTEWASLGVEALLVGTIAPDGLDRYTVSFEIIDVLRGQITSGTQVLQNGQLVTSQDHILDARSSVISGDQFRQYSHRISDIFYETLTGQRGAFMTRIAYVTVNHNSDKPYELVVADYDGFNERVLLRSPEPLMSPSWSPDGNKLAYVSFENKKPQIFIQDIYTRAREQMTDFPGINSSPVFSPDGKSLAMVLSKDGNPELYVMEIATKRLRRVTNHHAIDTEPSWSPDGNSLIFTSERGGRPQLYSVNLSAGQVRRLTFEGEQNLGGTFSPDGKQVIMVNRTQGNYHIARQDYPNGSMQILTQTALDESPSLAPNGSMVIYSTTHNNQQVLALVSVDGRFKARLPTREGEVKSPSWSPFLR</sequence>
<proteinExistence type="inferred from homology"/>
<evidence type="ECO:0000256" key="2">
    <source>
        <dbReference type="ARBA" id="ARBA00009820"/>
    </source>
</evidence>
<keyword evidence="10" id="KW-1185">Reference proteome</keyword>
<keyword evidence="4 7" id="KW-0732">Signal</keyword>